<dbReference type="EMBL" id="MPUH01000802">
    <property type="protein sequence ID" value="OMJ73699.1"/>
    <property type="molecule type" value="Genomic_DNA"/>
</dbReference>
<dbReference type="Proteomes" id="UP000187209">
    <property type="component" value="Unassembled WGS sequence"/>
</dbReference>
<reference evidence="2 3" key="1">
    <citation type="submission" date="2016-11" db="EMBL/GenBank/DDBJ databases">
        <title>The macronuclear genome of Stentor coeruleus: a giant cell with tiny introns.</title>
        <authorList>
            <person name="Slabodnick M."/>
            <person name="Ruby J.G."/>
            <person name="Reiff S.B."/>
            <person name="Swart E.C."/>
            <person name="Gosai S."/>
            <person name="Prabakaran S."/>
            <person name="Witkowska E."/>
            <person name="Larue G.E."/>
            <person name="Fisher S."/>
            <person name="Freeman R.M."/>
            <person name="Gunawardena J."/>
            <person name="Chu W."/>
            <person name="Stover N.A."/>
            <person name="Gregory B.D."/>
            <person name="Nowacki M."/>
            <person name="Derisi J."/>
            <person name="Roy S.W."/>
            <person name="Marshall W.F."/>
            <person name="Sood P."/>
        </authorList>
    </citation>
    <scope>NUCLEOTIDE SEQUENCE [LARGE SCALE GENOMIC DNA]</scope>
    <source>
        <strain evidence="2">WM001</strain>
    </source>
</reference>
<name>A0A1R2BAA7_9CILI</name>
<evidence type="ECO:0000313" key="2">
    <source>
        <dbReference type="EMBL" id="OMJ73699.1"/>
    </source>
</evidence>
<evidence type="ECO:0000256" key="1">
    <source>
        <dbReference type="SAM" id="MobiDB-lite"/>
    </source>
</evidence>
<accession>A0A1R2BAA7</accession>
<protein>
    <submittedName>
        <fullName evidence="2">Uncharacterized protein</fullName>
    </submittedName>
</protein>
<organism evidence="2 3">
    <name type="scientific">Stentor coeruleus</name>
    <dbReference type="NCBI Taxonomy" id="5963"/>
    <lineage>
        <taxon>Eukaryota</taxon>
        <taxon>Sar</taxon>
        <taxon>Alveolata</taxon>
        <taxon>Ciliophora</taxon>
        <taxon>Postciliodesmatophora</taxon>
        <taxon>Heterotrichea</taxon>
        <taxon>Heterotrichida</taxon>
        <taxon>Stentoridae</taxon>
        <taxon>Stentor</taxon>
    </lineage>
</organism>
<sequence length="92" mass="9926">MNDFYGVTPLQSQGNKTETIVKSINLPGAQQKGSSRNSEASEYKFSLSRAEIGKPEAQIFNSGEVKKSNTGSISGHSERKSLTAAAKQQIYS</sequence>
<gene>
    <name evidence="2" type="ORF">SteCoe_27542</name>
</gene>
<proteinExistence type="predicted"/>
<keyword evidence="3" id="KW-1185">Reference proteome</keyword>
<dbReference type="AlphaFoldDB" id="A0A1R2BAA7"/>
<evidence type="ECO:0000313" key="3">
    <source>
        <dbReference type="Proteomes" id="UP000187209"/>
    </source>
</evidence>
<feature type="region of interest" description="Disordered" evidence="1">
    <location>
        <begin position="63"/>
        <end position="92"/>
    </location>
</feature>
<comment type="caution">
    <text evidence="2">The sequence shown here is derived from an EMBL/GenBank/DDBJ whole genome shotgun (WGS) entry which is preliminary data.</text>
</comment>